<dbReference type="SMART" id="SM00387">
    <property type="entry name" value="HATPase_c"/>
    <property type="match status" value="1"/>
</dbReference>
<keyword evidence="9" id="KW-1133">Transmembrane helix</keyword>
<evidence type="ECO:0000313" key="12">
    <source>
        <dbReference type="EMBL" id="MBS9477004.1"/>
    </source>
</evidence>
<dbReference type="Gene3D" id="3.30.450.20">
    <property type="entry name" value="PAS domain"/>
    <property type="match status" value="2"/>
</dbReference>
<keyword evidence="4" id="KW-0808">Transferase</keyword>
<dbReference type="InterPro" id="IPR036890">
    <property type="entry name" value="HATPase_C_sf"/>
</dbReference>
<evidence type="ECO:0000256" key="5">
    <source>
        <dbReference type="ARBA" id="ARBA00022741"/>
    </source>
</evidence>
<dbReference type="InterPro" id="IPR005467">
    <property type="entry name" value="His_kinase_dom"/>
</dbReference>
<evidence type="ECO:0000256" key="3">
    <source>
        <dbReference type="ARBA" id="ARBA00022553"/>
    </source>
</evidence>
<dbReference type="InterPro" id="IPR000014">
    <property type="entry name" value="PAS"/>
</dbReference>
<dbReference type="Gene3D" id="3.30.565.10">
    <property type="entry name" value="Histidine kinase-like ATPase, C-terminal domain"/>
    <property type="match status" value="1"/>
</dbReference>
<feature type="transmembrane region" description="Helical" evidence="9">
    <location>
        <begin position="86"/>
        <end position="105"/>
    </location>
</feature>
<dbReference type="SUPFAM" id="SSF47384">
    <property type="entry name" value="Homodimeric domain of signal transducing histidine kinase"/>
    <property type="match status" value="1"/>
</dbReference>
<evidence type="ECO:0000256" key="6">
    <source>
        <dbReference type="ARBA" id="ARBA00022777"/>
    </source>
</evidence>
<dbReference type="InterPro" id="IPR003594">
    <property type="entry name" value="HATPase_dom"/>
</dbReference>
<dbReference type="PANTHER" id="PTHR43065">
    <property type="entry name" value="SENSOR HISTIDINE KINASE"/>
    <property type="match status" value="1"/>
</dbReference>
<keyword evidence="8" id="KW-0902">Two-component regulatory system</keyword>
<accession>A0ABS5R5Q2</accession>
<comment type="catalytic activity">
    <reaction evidence="1">
        <text>ATP + protein L-histidine = ADP + protein N-phospho-L-histidine.</text>
        <dbReference type="EC" id="2.7.13.3"/>
    </reaction>
</comment>
<dbReference type="EC" id="2.7.13.3" evidence="2"/>
<evidence type="ECO:0000256" key="9">
    <source>
        <dbReference type="SAM" id="Phobius"/>
    </source>
</evidence>
<evidence type="ECO:0000259" key="10">
    <source>
        <dbReference type="PROSITE" id="PS50109"/>
    </source>
</evidence>
<evidence type="ECO:0000256" key="4">
    <source>
        <dbReference type="ARBA" id="ARBA00022679"/>
    </source>
</evidence>
<keyword evidence="9" id="KW-0812">Transmembrane</keyword>
<dbReference type="SMART" id="SM00091">
    <property type="entry name" value="PAS"/>
    <property type="match status" value="1"/>
</dbReference>
<dbReference type="InterPro" id="IPR003661">
    <property type="entry name" value="HisK_dim/P_dom"/>
</dbReference>
<evidence type="ECO:0000313" key="13">
    <source>
        <dbReference type="Proteomes" id="UP001166585"/>
    </source>
</evidence>
<dbReference type="Pfam" id="PF02518">
    <property type="entry name" value="HATPase_c"/>
    <property type="match status" value="1"/>
</dbReference>
<feature type="domain" description="Histidine kinase" evidence="10">
    <location>
        <begin position="414"/>
        <end position="631"/>
    </location>
</feature>
<dbReference type="PANTHER" id="PTHR43065:SF10">
    <property type="entry name" value="PEROXIDE STRESS-ACTIVATED HISTIDINE KINASE MAK3"/>
    <property type="match status" value="1"/>
</dbReference>
<dbReference type="Proteomes" id="UP001166585">
    <property type="component" value="Unassembled WGS sequence"/>
</dbReference>
<dbReference type="InterPro" id="IPR036097">
    <property type="entry name" value="HisK_dim/P_sf"/>
</dbReference>
<dbReference type="RefSeq" id="WP_213754825.1">
    <property type="nucleotide sequence ID" value="NZ_JAHCQH010000015.1"/>
</dbReference>
<feature type="transmembrane region" description="Helical" evidence="9">
    <location>
        <begin position="59"/>
        <end position="80"/>
    </location>
</feature>
<keyword evidence="6" id="KW-0418">Kinase</keyword>
<dbReference type="EMBL" id="JAHCQH010000015">
    <property type="protein sequence ID" value="MBS9477004.1"/>
    <property type="molecule type" value="Genomic_DNA"/>
</dbReference>
<dbReference type="InterPro" id="IPR004358">
    <property type="entry name" value="Sig_transdc_His_kin-like_C"/>
</dbReference>
<feature type="domain" description="PAS" evidence="11">
    <location>
        <begin position="113"/>
        <end position="179"/>
    </location>
</feature>
<reference evidence="12" key="1">
    <citation type="submission" date="2021-05" db="EMBL/GenBank/DDBJ databases">
        <authorList>
            <person name="Sun Q."/>
            <person name="Inoue M."/>
        </authorList>
    </citation>
    <scope>NUCLEOTIDE SEQUENCE</scope>
    <source>
        <strain evidence="12">VKM B-3255</strain>
    </source>
</reference>
<protein>
    <recommendedName>
        <fullName evidence="2">histidine kinase</fullName>
        <ecNumber evidence="2">2.7.13.3</ecNumber>
    </recommendedName>
</protein>
<feature type="transmembrane region" description="Helical" evidence="9">
    <location>
        <begin position="20"/>
        <end position="47"/>
    </location>
</feature>
<proteinExistence type="predicted"/>
<evidence type="ECO:0000256" key="7">
    <source>
        <dbReference type="ARBA" id="ARBA00022840"/>
    </source>
</evidence>
<keyword evidence="9" id="KW-0472">Membrane</keyword>
<sequence>MRRTTTPGPFASRCRYAGAALLAASIFTIDTLTALGSAVAVLYALVLIIVADIGSRRSILGWSLLCIALTLTSFGYMHGLQGHIEATLRLLFSLAALLATTFLMMRRHADRQALEAQAELLNITNDAIYLSDSTDQVIYWNRGAEVLYGWSFDEAQGRDAHQLLKTRFPQSRGAVERSLAATGAWEGEVIQSTRDGREVTALSRWLRRDDIGQRGGRTLESNTDITTRKAAEEALRRSERRYRTIFENLAVAIWEHDLRPMKAELDALRAQGVDDLAAYLVRYPDFVRRMRASVRIIDVNTTALRMMGVASKDEFFTSLDQFLADEDAQFGGFLLALDRDAPHWETESTLRTRSGELLRVIVAFNFPGDGALDCVQASVLNITERVRVQETLQRTRDQLDHALRAATIGEVSASIAHEINQPLAAIAIHADAAGRWMDRDPPDLDEVRASVREAAVAARRASDVVRRVRSFMTKVEPERAPLAIDPVVEEAVHLTRHELASHGATLIPALDACGMLVQGDRILLQQVLINLMTNAAQAMAVSASTERTIRLLTRRVRGGVAIDVCDTGPGFTPETAQKAFEPFFTTKANGMGLGLAMCRTIIGVHEGEISIAPTAGAGGGGRVSIWLPALAAPAP</sequence>
<dbReference type="PROSITE" id="PS50112">
    <property type="entry name" value="PAS"/>
    <property type="match status" value="1"/>
</dbReference>
<keyword evidence="7" id="KW-0067">ATP-binding</keyword>
<dbReference type="PROSITE" id="PS50109">
    <property type="entry name" value="HIS_KIN"/>
    <property type="match status" value="1"/>
</dbReference>
<dbReference type="SUPFAM" id="SSF55874">
    <property type="entry name" value="ATPase domain of HSP90 chaperone/DNA topoisomerase II/histidine kinase"/>
    <property type="match status" value="1"/>
</dbReference>
<dbReference type="NCBIfam" id="TIGR00229">
    <property type="entry name" value="sensory_box"/>
    <property type="match status" value="1"/>
</dbReference>
<evidence type="ECO:0000256" key="1">
    <source>
        <dbReference type="ARBA" id="ARBA00000085"/>
    </source>
</evidence>
<comment type="caution">
    <text evidence="12">The sequence shown here is derived from an EMBL/GenBank/DDBJ whole genome shotgun (WGS) entry which is preliminary data.</text>
</comment>
<dbReference type="Pfam" id="PF00512">
    <property type="entry name" value="HisKA"/>
    <property type="match status" value="1"/>
</dbReference>
<dbReference type="Gene3D" id="1.10.287.130">
    <property type="match status" value="1"/>
</dbReference>
<evidence type="ECO:0000256" key="8">
    <source>
        <dbReference type="ARBA" id="ARBA00023012"/>
    </source>
</evidence>
<dbReference type="SMART" id="SM00388">
    <property type="entry name" value="HisKA"/>
    <property type="match status" value="1"/>
</dbReference>
<evidence type="ECO:0000256" key="2">
    <source>
        <dbReference type="ARBA" id="ARBA00012438"/>
    </source>
</evidence>
<dbReference type="SUPFAM" id="SSF55785">
    <property type="entry name" value="PYP-like sensor domain (PAS domain)"/>
    <property type="match status" value="2"/>
</dbReference>
<dbReference type="Pfam" id="PF13426">
    <property type="entry name" value="PAS_9"/>
    <property type="match status" value="2"/>
</dbReference>
<dbReference type="CDD" id="cd00130">
    <property type="entry name" value="PAS"/>
    <property type="match status" value="1"/>
</dbReference>
<keyword evidence="13" id="KW-1185">Reference proteome</keyword>
<gene>
    <name evidence="12" type="ORF">KIP89_07785</name>
</gene>
<keyword evidence="3" id="KW-0597">Phosphoprotein</keyword>
<evidence type="ECO:0000259" key="11">
    <source>
        <dbReference type="PROSITE" id="PS50112"/>
    </source>
</evidence>
<keyword evidence="5" id="KW-0547">Nucleotide-binding</keyword>
<dbReference type="PRINTS" id="PR00344">
    <property type="entry name" value="BCTRLSENSOR"/>
</dbReference>
<name>A0ABS5R5Q2_9HYPH</name>
<dbReference type="InterPro" id="IPR035965">
    <property type="entry name" value="PAS-like_dom_sf"/>
</dbReference>
<organism evidence="12 13">
    <name type="scientific">Ancylobacter radicis</name>
    <dbReference type="NCBI Taxonomy" id="2836179"/>
    <lineage>
        <taxon>Bacteria</taxon>
        <taxon>Pseudomonadati</taxon>
        <taxon>Pseudomonadota</taxon>
        <taxon>Alphaproteobacteria</taxon>
        <taxon>Hyphomicrobiales</taxon>
        <taxon>Xanthobacteraceae</taxon>
        <taxon>Ancylobacter</taxon>
    </lineage>
</organism>